<gene>
    <name evidence="2" type="ORF">AVDCRST_MAG24-838</name>
</gene>
<protein>
    <submittedName>
        <fullName evidence="2">Transcriptional regulator, ArsR family</fullName>
    </submittedName>
</protein>
<proteinExistence type="predicted"/>
<feature type="compositionally biased region" description="Basic residues" evidence="1">
    <location>
        <begin position="54"/>
        <end position="77"/>
    </location>
</feature>
<accession>A0A6J4LGJ3</accession>
<feature type="non-terminal residue" evidence="2">
    <location>
        <position position="122"/>
    </location>
</feature>
<dbReference type="AlphaFoldDB" id="A0A6J4LGJ3"/>
<feature type="compositionally biased region" description="Low complexity" evidence="1">
    <location>
        <begin position="110"/>
        <end position="122"/>
    </location>
</feature>
<name>A0A6J4LGJ3_9ACTN</name>
<feature type="region of interest" description="Disordered" evidence="1">
    <location>
        <begin position="1"/>
        <end position="122"/>
    </location>
</feature>
<organism evidence="2">
    <name type="scientific">uncultured Nocardioidaceae bacterium</name>
    <dbReference type="NCBI Taxonomy" id="253824"/>
    <lineage>
        <taxon>Bacteria</taxon>
        <taxon>Bacillati</taxon>
        <taxon>Actinomycetota</taxon>
        <taxon>Actinomycetes</taxon>
        <taxon>Propionibacteriales</taxon>
        <taxon>Nocardioidaceae</taxon>
        <taxon>environmental samples</taxon>
    </lineage>
</organism>
<evidence type="ECO:0000313" key="2">
    <source>
        <dbReference type="EMBL" id="CAA9331608.1"/>
    </source>
</evidence>
<feature type="compositionally biased region" description="Low complexity" evidence="1">
    <location>
        <begin position="7"/>
        <end position="16"/>
    </location>
</feature>
<feature type="non-terminal residue" evidence="2">
    <location>
        <position position="1"/>
    </location>
</feature>
<feature type="compositionally biased region" description="Low complexity" evidence="1">
    <location>
        <begin position="85"/>
        <end position="99"/>
    </location>
</feature>
<evidence type="ECO:0000256" key="1">
    <source>
        <dbReference type="SAM" id="MobiDB-lite"/>
    </source>
</evidence>
<feature type="compositionally biased region" description="Basic residues" evidence="1">
    <location>
        <begin position="21"/>
        <end position="39"/>
    </location>
</feature>
<dbReference type="EMBL" id="CADCUF010000132">
    <property type="protein sequence ID" value="CAA9331608.1"/>
    <property type="molecule type" value="Genomic_DNA"/>
</dbReference>
<reference evidence="2" key="1">
    <citation type="submission" date="2020-02" db="EMBL/GenBank/DDBJ databases">
        <authorList>
            <person name="Meier V. D."/>
        </authorList>
    </citation>
    <scope>NUCLEOTIDE SEQUENCE</scope>
    <source>
        <strain evidence="2">AVDCRST_MAG24</strain>
    </source>
</reference>
<sequence length="122" mass="12583">GAGGAAVAGVRGAGRPDPARRRQATRGGRRHLDRPRVGVRRVGAGRVEAPQGARGRRSRPTHARRATTARHAQRRGPRPHDGVDRAAPTRGGGAVPAARRPARPDGPGRGAATPAAGRSSIM</sequence>